<evidence type="ECO:0000256" key="3">
    <source>
        <dbReference type="ARBA" id="ARBA00022723"/>
    </source>
</evidence>
<comment type="PTM">
    <text evidence="6">Activated by phosphorylation.</text>
</comment>
<dbReference type="PANTHER" id="PTHR42946">
    <property type="entry name" value="PHOSPHOHEXOSE MUTASE"/>
    <property type="match status" value="1"/>
</dbReference>
<dbReference type="InterPro" id="IPR005841">
    <property type="entry name" value="Alpha-D-phosphohexomutase_SF"/>
</dbReference>
<dbReference type="InterPro" id="IPR006352">
    <property type="entry name" value="GlmM_bact"/>
</dbReference>
<feature type="domain" description="Alpha-D-phosphohexomutase alpha/beta/alpha" evidence="10">
    <location>
        <begin position="4"/>
        <end position="135"/>
    </location>
</feature>
<dbReference type="EC" id="5.4.2.10" evidence="6 8"/>
<evidence type="ECO:0000256" key="8">
    <source>
        <dbReference type="RuleBase" id="RU004327"/>
    </source>
</evidence>
<dbReference type="AlphaFoldDB" id="A0A0M4L689"/>
<evidence type="ECO:0000256" key="1">
    <source>
        <dbReference type="ARBA" id="ARBA00010231"/>
    </source>
</evidence>
<dbReference type="GO" id="GO:0005975">
    <property type="term" value="P:carbohydrate metabolic process"/>
    <property type="evidence" value="ECO:0007669"/>
    <property type="project" value="InterPro"/>
</dbReference>
<dbReference type="NCBIfam" id="TIGR01455">
    <property type="entry name" value="glmM"/>
    <property type="match status" value="1"/>
</dbReference>
<dbReference type="EMBL" id="CP010401">
    <property type="protein sequence ID" value="ALE03108.1"/>
    <property type="molecule type" value="Genomic_DNA"/>
</dbReference>
<evidence type="ECO:0000313" key="14">
    <source>
        <dbReference type="Proteomes" id="UP000057213"/>
    </source>
</evidence>
<dbReference type="PANTHER" id="PTHR42946:SF1">
    <property type="entry name" value="PHOSPHOGLUCOMUTASE (ALPHA-D-GLUCOSE-1,6-BISPHOSPHATE-DEPENDENT)"/>
    <property type="match status" value="1"/>
</dbReference>
<keyword evidence="14" id="KW-1185">Reference proteome</keyword>
<sequence>MAQKYFGTDGIRGRANLFPMTPDFAMKVGMSVGVLYRSKGTSRRVVIGKDTRLSGYMLENALVAGFTSAGMDAFLLGPVPTPAVAMLCRSLRADIGVMISASHNPFYDNGLKLFGPDGFKLSDEKEKAIERLLETDLSSSLAGSAEIGRAKRVEGDIYRYIEYAKRTVPRDVRLDSLRIVVDCANGAAYKAAPRALWELGAEVFAINNEPDGLNINQKCGSTDLTSLKEKVHELRADVGIALDGDGDRVLMVDEKAQIIDGDQLIAVIADHWHKTGRLSGGGVVTTVMSNLGLERFLKTKGLELIRTDVGDRHVVDKMRKKGYNIGGESSGHIVLSDFGTTGDGLVAALQILACMRESQSSMSHLCQCFKPVPQILKNKKVSNKNLLQKTEVQAAIDKTIKHFGKEARLLVRASGTEPLIRVMAEGDDRAMIEAAVDELIAVVARYDGD</sequence>
<name>A0A0M4L689_9HYPH</name>
<dbReference type="GO" id="GO:0006048">
    <property type="term" value="P:UDP-N-acetylglucosamine biosynthetic process"/>
    <property type="evidence" value="ECO:0007669"/>
    <property type="project" value="TreeGrafter"/>
</dbReference>
<dbReference type="GO" id="GO:0008966">
    <property type="term" value="F:phosphoglucosamine mutase activity"/>
    <property type="evidence" value="ECO:0007669"/>
    <property type="project" value="UniProtKB-UniRule"/>
</dbReference>
<organism evidence="13 14">
    <name type="scientific">Bartonella ancashensis</name>
    <dbReference type="NCBI Taxonomy" id="1318743"/>
    <lineage>
        <taxon>Bacteria</taxon>
        <taxon>Pseudomonadati</taxon>
        <taxon>Pseudomonadota</taxon>
        <taxon>Alphaproteobacteria</taxon>
        <taxon>Hyphomicrobiales</taxon>
        <taxon>Bartonellaceae</taxon>
        <taxon>Bartonella</taxon>
    </lineage>
</organism>
<evidence type="ECO:0000259" key="9">
    <source>
        <dbReference type="Pfam" id="PF00408"/>
    </source>
</evidence>
<dbReference type="CDD" id="cd05802">
    <property type="entry name" value="GlmM"/>
    <property type="match status" value="1"/>
</dbReference>
<feature type="domain" description="Alpha-D-phosphohexomutase alpha/beta/alpha" evidence="11">
    <location>
        <begin position="159"/>
        <end position="255"/>
    </location>
</feature>
<keyword evidence="3 6" id="KW-0479">Metal-binding</keyword>
<comment type="cofactor">
    <cofactor evidence="6">
        <name>Mg(2+)</name>
        <dbReference type="ChEBI" id="CHEBI:18420"/>
    </cofactor>
    <text evidence="6">Binds 1 Mg(2+) ion per subunit.</text>
</comment>
<feature type="binding site" evidence="6">
    <location>
        <position position="247"/>
    </location>
    <ligand>
        <name>Mg(2+)</name>
        <dbReference type="ChEBI" id="CHEBI:18420"/>
    </ligand>
</feature>
<comment type="function">
    <text evidence="6 8">Catalyzes the conversion of glucosamine-6-phosphate to glucosamine-1-phosphate.</text>
</comment>
<feature type="modified residue" description="Phosphoserine" evidence="6">
    <location>
        <position position="102"/>
    </location>
</feature>
<evidence type="ECO:0000259" key="11">
    <source>
        <dbReference type="Pfam" id="PF02879"/>
    </source>
</evidence>
<feature type="binding site" description="via phosphate group" evidence="6">
    <location>
        <position position="102"/>
    </location>
    <ligand>
        <name>Mg(2+)</name>
        <dbReference type="ChEBI" id="CHEBI:18420"/>
    </ligand>
</feature>
<dbReference type="InterPro" id="IPR016055">
    <property type="entry name" value="A-D-PHexomutase_a/b/a-I/II/III"/>
</dbReference>
<gene>
    <name evidence="6" type="primary">glmM</name>
    <name evidence="13" type="ORF">PU02_0294</name>
</gene>
<dbReference type="SUPFAM" id="SSF53738">
    <property type="entry name" value="Phosphoglucomutase, first 3 domains"/>
    <property type="match status" value="3"/>
</dbReference>
<keyword evidence="4 6" id="KW-0460">Magnesium</keyword>
<feature type="binding site" evidence="6">
    <location>
        <position position="243"/>
    </location>
    <ligand>
        <name>Mg(2+)</name>
        <dbReference type="ChEBI" id="CHEBI:18420"/>
    </ligand>
</feature>
<evidence type="ECO:0000256" key="7">
    <source>
        <dbReference type="RuleBase" id="RU004326"/>
    </source>
</evidence>
<dbReference type="Proteomes" id="UP000057213">
    <property type="component" value="Chromosome"/>
</dbReference>
<dbReference type="PROSITE" id="PS00710">
    <property type="entry name" value="PGM_PMM"/>
    <property type="match status" value="1"/>
</dbReference>
<dbReference type="Pfam" id="PF02880">
    <property type="entry name" value="PGM_PMM_III"/>
    <property type="match status" value="1"/>
</dbReference>
<dbReference type="HAMAP" id="MF_01554_B">
    <property type="entry name" value="GlmM_B"/>
    <property type="match status" value="1"/>
</dbReference>
<dbReference type="InterPro" id="IPR016066">
    <property type="entry name" value="A-D-PHexomutase_CS"/>
</dbReference>
<dbReference type="InterPro" id="IPR005846">
    <property type="entry name" value="A-D-PHexomutase_a/b/a-III"/>
</dbReference>
<evidence type="ECO:0000256" key="5">
    <source>
        <dbReference type="ARBA" id="ARBA00023235"/>
    </source>
</evidence>
<dbReference type="GO" id="GO:0004615">
    <property type="term" value="F:phosphomannomutase activity"/>
    <property type="evidence" value="ECO:0007669"/>
    <property type="project" value="TreeGrafter"/>
</dbReference>
<proteinExistence type="inferred from homology"/>
<feature type="domain" description="Alpha-D-phosphohexomutase alpha/beta/alpha" evidence="12">
    <location>
        <begin position="260"/>
        <end position="369"/>
    </location>
</feature>
<dbReference type="Pfam" id="PF02879">
    <property type="entry name" value="PGM_PMM_II"/>
    <property type="match status" value="1"/>
</dbReference>
<evidence type="ECO:0000256" key="6">
    <source>
        <dbReference type="HAMAP-Rule" id="MF_01554"/>
    </source>
</evidence>
<accession>A0A0M4L689</accession>
<dbReference type="InterPro" id="IPR005844">
    <property type="entry name" value="A-D-PHexomutase_a/b/a-I"/>
</dbReference>
<evidence type="ECO:0000313" key="13">
    <source>
        <dbReference type="EMBL" id="ALE03108.1"/>
    </source>
</evidence>
<dbReference type="Pfam" id="PF00408">
    <property type="entry name" value="PGM_PMM_IV"/>
    <property type="match status" value="1"/>
</dbReference>
<keyword evidence="2 6" id="KW-0597">Phosphoprotein</keyword>
<keyword evidence="5 6" id="KW-0413">Isomerase</keyword>
<dbReference type="InterPro" id="IPR036900">
    <property type="entry name" value="A-D-PHexomutase_C_sf"/>
</dbReference>
<dbReference type="PRINTS" id="PR00509">
    <property type="entry name" value="PGMPMM"/>
</dbReference>
<dbReference type="InterPro" id="IPR005845">
    <property type="entry name" value="A-D-PHexomutase_a/b/a-II"/>
</dbReference>
<dbReference type="STRING" id="1318743.PU02_0294"/>
<feature type="domain" description="Alpha-D-phosphohexomutase C-terminal" evidence="9">
    <location>
        <begin position="377"/>
        <end position="440"/>
    </location>
</feature>
<dbReference type="RefSeq" id="WP_053943755.1">
    <property type="nucleotide sequence ID" value="NZ_CP010401.1"/>
</dbReference>
<dbReference type="Pfam" id="PF02878">
    <property type="entry name" value="PGM_PMM_I"/>
    <property type="match status" value="1"/>
</dbReference>
<feature type="binding site" evidence="6">
    <location>
        <position position="245"/>
    </location>
    <ligand>
        <name>Mg(2+)</name>
        <dbReference type="ChEBI" id="CHEBI:18420"/>
    </ligand>
</feature>
<dbReference type="GO" id="GO:0009252">
    <property type="term" value="P:peptidoglycan biosynthetic process"/>
    <property type="evidence" value="ECO:0007669"/>
    <property type="project" value="TreeGrafter"/>
</dbReference>
<feature type="active site" description="Phosphoserine intermediate" evidence="6">
    <location>
        <position position="102"/>
    </location>
</feature>
<comment type="catalytic activity">
    <reaction evidence="6 8">
        <text>alpha-D-glucosamine 1-phosphate = D-glucosamine 6-phosphate</text>
        <dbReference type="Rhea" id="RHEA:23424"/>
        <dbReference type="ChEBI" id="CHEBI:58516"/>
        <dbReference type="ChEBI" id="CHEBI:58725"/>
        <dbReference type="EC" id="5.4.2.10"/>
    </reaction>
</comment>
<dbReference type="Gene3D" id="3.30.310.50">
    <property type="entry name" value="Alpha-D-phosphohexomutase, C-terminal domain"/>
    <property type="match status" value="1"/>
</dbReference>
<dbReference type="GO" id="GO:0000287">
    <property type="term" value="F:magnesium ion binding"/>
    <property type="evidence" value="ECO:0007669"/>
    <property type="project" value="UniProtKB-UniRule"/>
</dbReference>
<evidence type="ECO:0000259" key="12">
    <source>
        <dbReference type="Pfam" id="PF02880"/>
    </source>
</evidence>
<dbReference type="InterPro" id="IPR005843">
    <property type="entry name" value="A-D-PHexomutase_C"/>
</dbReference>
<evidence type="ECO:0000256" key="4">
    <source>
        <dbReference type="ARBA" id="ARBA00022842"/>
    </source>
</evidence>
<dbReference type="GO" id="GO:0005829">
    <property type="term" value="C:cytosol"/>
    <property type="evidence" value="ECO:0007669"/>
    <property type="project" value="TreeGrafter"/>
</dbReference>
<comment type="similarity">
    <text evidence="1 6 7">Belongs to the phosphohexose mutase family.</text>
</comment>
<dbReference type="InterPro" id="IPR050060">
    <property type="entry name" value="Phosphoglucosamine_mutase"/>
</dbReference>
<dbReference type="KEGG" id="banc:PU02_0294"/>
<evidence type="ECO:0000256" key="2">
    <source>
        <dbReference type="ARBA" id="ARBA00022553"/>
    </source>
</evidence>
<dbReference type="FunFam" id="3.40.120.10:FF:000001">
    <property type="entry name" value="Phosphoglucosamine mutase"/>
    <property type="match status" value="1"/>
</dbReference>
<reference evidence="13 14" key="1">
    <citation type="journal article" date="2015" name="Genome Announc.">
        <title>Complete Genome Sequence of Bartonella ancashensis Strain 20.00, Isolated from the Blood of a Patient with Verruga Peruana.</title>
        <authorList>
            <person name="Hang J."/>
            <person name="Mullins K.E."/>
            <person name="Clifford R.J."/>
            <person name="Onmus-Leone F."/>
            <person name="Yang Y."/>
            <person name="Jiang J."/>
            <person name="Leguia M."/>
            <person name="Kasper M.R."/>
            <person name="Maguina C."/>
            <person name="Lesho E.P."/>
            <person name="Jarman R.G."/>
            <person name="Richards A.L."/>
            <person name="Blazes D."/>
        </authorList>
    </citation>
    <scope>NUCLEOTIDE SEQUENCE [LARGE SCALE GENOMIC DNA]</scope>
    <source>
        <strain evidence="13 14">20.00</strain>
    </source>
</reference>
<dbReference type="OrthoDB" id="9803322at2"/>
<dbReference type="NCBIfam" id="NF008139">
    <property type="entry name" value="PRK10887.1"/>
    <property type="match status" value="1"/>
</dbReference>
<dbReference type="PATRIC" id="fig|1318743.3.peg.306"/>
<protein>
    <recommendedName>
        <fullName evidence="6 8">Phosphoglucosamine mutase</fullName>
        <ecNumber evidence="6 8">5.4.2.10</ecNumber>
    </recommendedName>
</protein>
<dbReference type="Gene3D" id="3.40.120.10">
    <property type="entry name" value="Alpha-D-Glucose-1,6-Bisphosphate, subunit A, domain 3"/>
    <property type="match status" value="3"/>
</dbReference>
<dbReference type="SUPFAM" id="SSF55957">
    <property type="entry name" value="Phosphoglucomutase, C-terminal domain"/>
    <property type="match status" value="1"/>
</dbReference>
<evidence type="ECO:0000259" key="10">
    <source>
        <dbReference type="Pfam" id="PF02878"/>
    </source>
</evidence>
<dbReference type="FunFam" id="3.40.120.10:FF:000003">
    <property type="entry name" value="Phosphoglucosamine mutase"/>
    <property type="match status" value="1"/>
</dbReference>